<comment type="caution">
    <text evidence="2">The sequence shown here is derived from an EMBL/GenBank/DDBJ whole genome shotgun (WGS) entry which is preliminary data.</text>
</comment>
<dbReference type="Proteomes" id="UP001363010">
    <property type="component" value="Unassembled WGS sequence"/>
</dbReference>
<keyword evidence="3" id="KW-1185">Reference proteome</keyword>
<evidence type="ECO:0000256" key="1">
    <source>
        <dbReference type="SAM" id="Phobius"/>
    </source>
</evidence>
<keyword evidence="1" id="KW-1133">Transmembrane helix</keyword>
<dbReference type="InterPro" id="IPR012902">
    <property type="entry name" value="N_methyl_site"/>
</dbReference>
<dbReference type="Pfam" id="PF07963">
    <property type="entry name" value="N_methyl"/>
    <property type="match status" value="1"/>
</dbReference>
<name>A0ABU8W9Y7_9BURK</name>
<accession>A0ABU8W9Y7</accession>
<evidence type="ECO:0000313" key="2">
    <source>
        <dbReference type="EMBL" id="MEJ8826856.1"/>
    </source>
</evidence>
<gene>
    <name evidence="2" type="primary">pilV</name>
    <name evidence="2" type="ORF">WKW80_33460</name>
</gene>
<proteinExistence type="predicted"/>
<organism evidence="2 3">
    <name type="scientific">Variovorax humicola</name>
    <dbReference type="NCBI Taxonomy" id="1769758"/>
    <lineage>
        <taxon>Bacteria</taxon>
        <taxon>Pseudomonadati</taxon>
        <taxon>Pseudomonadota</taxon>
        <taxon>Betaproteobacteria</taxon>
        <taxon>Burkholderiales</taxon>
        <taxon>Comamonadaceae</taxon>
        <taxon>Variovorax</taxon>
    </lineage>
</organism>
<dbReference type="InterPro" id="IPR013362">
    <property type="entry name" value="Pilus_4_PilV"/>
</dbReference>
<dbReference type="NCBIfam" id="TIGR02532">
    <property type="entry name" value="IV_pilin_GFxxxE"/>
    <property type="match status" value="1"/>
</dbReference>
<sequence length="199" mass="20986">MKRIAPSWSRRARARPRPRQGGFTLLEVMVAVLLITVGIFGFAKMQALAISSTQTALSRSIVAMQANSLAAAMHGNREFWGDGGLVPATFSTNGATVTDGTGVLTTAGPNNCYSATKPTAPACTLQQMAEREVRLWATNLNALLPGATSVVNCTRSSDTPVSCVLTIQWNDRYVNSTKTAAAAGAGTSGARSYTLYIEP</sequence>
<dbReference type="NCBIfam" id="TIGR02523">
    <property type="entry name" value="type_IV_pilV"/>
    <property type="match status" value="1"/>
</dbReference>
<dbReference type="RefSeq" id="WP_340367891.1">
    <property type="nucleotide sequence ID" value="NZ_JBBKZV010000043.1"/>
</dbReference>
<keyword evidence="1" id="KW-0472">Membrane</keyword>
<evidence type="ECO:0000313" key="3">
    <source>
        <dbReference type="Proteomes" id="UP001363010"/>
    </source>
</evidence>
<protein>
    <submittedName>
        <fullName evidence="2">Type IV pilus modification protein PilV</fullName>
    </submittedName>
</protein>
<reference evidence="2 3" key="1">
    <citation type="submission" date="2024-03" db="EMBL/GenBank/DDBJ databases">
        <title>Novel species of the genus Variovorax.</title>
        <authorList>
            <person name="Liu Q."/>
            <person name="Xin Y.-H."/>
        </authorList>
    </citation>
    <scope>NUCLEOTIDE SEQUENCE [LARGE SCALE GENOMIC DNA]</scope>
    <source>
        <strain evidence="2 3">KACC 18501</strain>
    </source>
</reference>
<feature type="transmembrane region" description="Helical" evidence="1">
    <location>
        <begin position="21"/>
        <end position="43"/>
    </location>
</feature>
<dbReference type="EMBL" id="JBBKZV010000043">
    <property type="protein sequence ID" value="MEJ8826856.1"/>
    <property type="molecule type" value="Genomic_DNA"/>
</dbReference>
<keyword evidence="1" id="KW-0812">Transmembrane</keyword>